<evidence type="ECO:0000256" key="3">
    <source>
        <dbReference type="ARBA" id="ARBA00022806"/>
    </source>
</evidence>
<dbReference type="Pfam" id="PF04851">
    <property type="entry name" value="ResIII"/>
    <property type="match status" value="1"/>
</dbReference>
<dbReference type="PANTHER" id="PTHR11274:SF0">
    <property type="entry name" value="GENERAL TRANSCRIPTION AND DNA REPAIR FACTOR IIH HELICASE SUBUNIT XPB"/>
    <property type="match status" value="1"/>
</dbReference>
<accession>A0ABS0YC58</accession>
<dbReference type="Pfam" id="PF00271">
    <property type="entry name" value="Helicase_C"/>
    <property type="match status" value="1"/>
</dbReference>
<dbReference type="EMBL" id="JAEMHL010000003">
    <property type="protein sequence ID" value="MBJ6749892.1"/>
    <property type="molecule type" value="Genomic_DNA"/>
</dbReference>
<feature type="domain" description="Helicase ATP-binding" evidence="6">
    <location>
        <begin position="70"/>
        <end position="215"/>
    </location>
</feature>
<dbReference type="InterPro" id="IPR050615">
    <property type="entry name" value="ATP-dep_DNA_Helicase"/>
</dbReference>
<evidence type="ECO:0000259" key="6">
    <source>
        <dbReference type="PROSITE" id="PS51192"/>
    </source>
</evidence>
<dbReference type="InterPro" id="IPR027417">
    <property type="entry name" value="P-loop_NTPase"/>
</dbReference>
<dbReference type="CDD" id="cd17926">
    <property type="entry name" value="DEXHc_RE"/>
    <property type="match status" value="1"/>
</dbReference>
<evidence type="ECO:0000256" key="1">
    <source>
        <dbReference type="ARBA" id="ARBA00022741"/>
    </source>
</evidence>
<dbReference type="PANTHER" id="PTHR11274">
    <property type="entry name" value="RAD25/XP-B DNA REPAIR HELICASE"/>
    <property type="match status" value="1"/>
</dbReference>
<sequence length="700" mass="78147">MPNELFSEKDLLQLLQLQTRRIMAEKRTRTGPLLAEDTGIDAGATEAGLPARWRLIPEETELHQWQRECLPLWLSSGRGTIKVATGGGKTLFALAAAQHLQNGNESDLRLAIVVPTIPLMFQWYDELKQSNIPESAIGLMGGGEEPSAPDGIRVLICVLNSARDRLPAFASQAGWPEHMMLVVDECHRANATQASRIFDCRPRYTLGLSATPEQDSGDQGIPSNDAYEASTVGHGLGPIIFEFSLRQSLEAGLLTPFEVWHVGLPLTMTEAAQYERLSSEISELRKALQVTYRRSRSSQDFLAWCQSQISRGGNAAAEAERFIGLANRRKRLLYQAEARSKVALGVLAEANASEHRAIVFHESVAEIDQLFLSASDLGLPVVLEHSQLPSSLRDENIEAFRRGVARVIISAKSLVEGFNVPTADLGIIMASSGSVRQRVQSLGRMLRRKADQRGARIIVLYVRDTEDEAIYEKADWEGVIGAERNRYFQWQPVTDRPWSEGLEEISKAPRAYKPPSSEIDVNGLQPGDPYPGKPDGMYLKVDQSDNLRTEDGAIVAVPQAVVQEILLRNSFRRAHRTWAGHLIVRVDAQGSTEPDWRFLAVVDPPMEEERSSAEKGVRLRIRRVAGRQVLALEEDRLKVRFAQGPVEVLALLLNWVVSVEREKGVLAMHIFWDRGNNYWLEVQGERLQYKDSLPPLEFPP</sequence>
<dbReference type="SMART" id="SM00487">
    <property type="entry name" value="DEXDc"/>
    <property type="match status" value="1"/>
</dbReference>
<evidence type="ECO:0000313" key="8">
    <source>
        <dbReference type="EMBL" id="MBJ6749892.1"/>
    </source>
</evidence>
<protein>
    <submittedName>
        <fullName evidence="8">DEAD/DEAH box helicase</fullName>
    </submittedName>
</protein>
<evidence type="ECO:0000256" key="4">
    <source>
        <dbReference type="ARBA" id="ARBA00022840"/>
    </source>
</evidence>
<evidence type="ECO:0000313" key="9">
    <source>
        <dbReference type="Proteomes" id="UP000614714"/>
    </source>
</evidence>
<proteinExistence type="predicted"/>
<keyword evidence="3 8" id="KW-0347">Helicase</keyword>
<dbReference type="GO" id="GO:0004386">
    <property type="term" value="F:helicase activity"/>
    <property type="evidence" value="ECO:0007669"/>
    <property type="project" value="UniProtKB-KW"/>
</dbReference>
<evidence type="ECO:0000256" key="2">
    <source>
        <dbReference type="ARBA" id="ARBA00022801"/>
    </source>
</evidence>
<dbReference type="InterPro" id="IPR001650">
    <property type="entry name" value="Helicase_C-like"/>
</dbReference>
<gene>
    <name evidence="8" type="ORF">JFN91_06670</name>
</gene>
<keyword evidence="9" id="KW-1185">Reference proteome</keyword>
<feature type="region of interest" description="Disordered" evidence="5">
    <location>
        <begin position="509"/>
        <end position="531"/>
    </location>
</feature>
<evidence type="ECO:0000259" key="7">
    <source>
        <dbReference type="PROSITE" id="PS51194"/>
    </source>
</evidence>
<dbReference type="Proteomes" id="UP000614714">
    <property type="component" value="Unassembled WGS sequence"/>
</dbReference>
<dbReference type="SUPFAM" id="SSF52540">
    <property type="entry name" value="P-loop containing nucleoside triphosphate hydrolases"/>
    <property type="match status" value="1"/>
</dbReference>
<feature type="domain" description="Helicase C-terminal" evidence="7">
    <location>
        <begin position="345"/>
        <end position="494"/>
    </location>
</feature>
<dbReference type="SMART" id="SM00490">
    <property type="entry name" value="HELICc"/>
    <property type="match status" value="1"/>
</dbReference>
<dbReference type="PROSITE" id="PS51192">
    <property type="entry name" value="HELICASE_ATP_BIND_1"/>
    <property type="match status" value="1"/>
</dbReference>
<keyword evidence="2" id="KW-0378">Hydrolase</keyword>
<dbReference type="InterPro" id="IPR014001">
    <property type="entry name" value="Helicase_ATP-bd"/>
</dbReference>
<comment type="caution">
    <text evidence="8">The sequence shown here is derived from an EMBL/GenBank/DDBJ whole genome shotgun (WGS) entry which is preliminary data.</text>
</comment>
<keyword evidence="1" id="KW-0547">Nucleotide-binding</keyword>
<name>A0ABS0YC58_9BACT</name>
<keyword evidence="4" id="KW-0067">ATP-binding</keyword>
<dbReference type="PROSITE" id="PS51194">
    <property type="entry name" value="HELICASE_CTER"/>
    <property type="match status" value="1"/>
</dbReference>
<organism evidence="8 9">
    <name type="scientific">Geomonas anaerohicana</name>
    <dbReference type="NCBI Taxonomy" id="2798583"/>
    <lineage>
        <taxon>Bacteria</taxon>
        <taxon>Pseudomonadati</taxon>
        <taxon>Thermodesulfobacteriota</taxon>
        <taxon>Desulfuromonadia</taxon>
        <taxon>Geobacterales</taxon>
        <taxon>Geobacteraceae</taxon>
        <taxon>Geomonas</taxon>
    </lineage>
</organism>
<evidence type="ECO:0000256" key="5">
    <source>
        <dbReference type="SAM" id="MobiDB-lite"/>
    </source>
</evidence>
<dbReference type="InterPro" id="IPR006935">
    <property type="entry name" value="Helicase/UvrB_N"/>
</dbReference>
<reference evidence="8 9" key="1">
    <citation type="submission" date="2020-12" db="EMBL/GenBank/DDBJ databases">
        <title>Geomonas sp. Red421, isolated from paddy soil.</title>
        <authorList>
            <person name="Xu Z."/>
            <person name="Zhang Z."/>
            <person name="Masuda Y."/>
            <person name="Itoh H."/>
            <person name="Senoo K."/>
        </authorList>
    </citation>
    <scope>NUCLEOTIDE SEQUENCE [LARGE SCALE GENOMIC DNA]</scope>
    <source>
        <strain evidence="8 9">Red421</strain>
    </source>
</reference>
<dbReference type="Gene3D" id="3.40.50.300">
    <property type="entry name" value="P-loop containing nucleotide triphosphate hydrolases"/>
    <property type="match status" value="2"/>
</dbReference>
<dbReference type="RefSeq" id="WP_199388437.1">
    <property type="nucleotide sequence ID" value="NZ_JAEMHL010000003.1"/>
</dbReference>